<reference evidence="3 5" key="1">
    <citation type="submission" date="2016-06" db="EMBL/GenBank/DDBJ databases">
        <title>Discovery of anaerobic lithoheterotrophic haloarchaeon capable of sulfur respiration by hydrogen and formate.</title>
        <authorList>
            <person name="Sorokin D.Y."/>
            <person name="Kublanov I.V."/>
            <person name="Roman P."/>
            <person name="Sinninghe Damste J.S."/>
            <person name="Golyshin P.N."/>
            <person name="Rojo D."/>
            <person name="Ciordia S."/>
            <person name="Mena Md.C."/>
            <person name="Ferrer M."/>
            <person name="Smedile F."/>
            <person name="Messina E."/>
            <person name="La Cono V."/>
            <person name="Yakimov M.M."/>
        </authorList>
    </citation>
    <scope>NUCLEOTIDE SEQUENCE [LARGE SCALE GENOMIC DNA]</scope>
    <source>
        <strain evidence="3 5">HTSR1</strain>
    </source>
</reference>
<evidence type="ECO:0000256" key="1">
    <source>
        <dbReference type="ARBA" id="ARBA00008791"/>
    </source>
</evidence>
<accession>A0A1J1A8R7</accession>
<reference evidence="4" key="3">
    <citation type="journal article" date="2017" name="ISME J.">
        <title>Discovery of anaerobic lithoheterotrophic haloarchaea, ubiquitous in hypersaline habitats.</title>
        <authorList>
            <person name="Sorokin D.Y."/>
            <person name="Messina E."/>
            <person name="Smedile F."/>
            <person name="Roman P."/>
            <person name="Damste J.S.S."/>
            <person name="Ciordia S."/>
            <person name="Mena M.C."/>
            <person name="Ferrer M."/>
            <person name="Golyshin P.N."/>
            <person name="Kublanov I.V."/>
            <person name="Samarov N.I."/>
            <person name="Toshchakov S.V."/>
            <person name="La Cono V."/>
            <person name="Yakimov M.M."/>
        </authorList>
    </citation>
    <scope>NUCLEOTIDE SEQUENCE</scope>
    <source>
        <strain evidence="4">HSR6</strain>
    </source>
</reference>
<dbReference type="OrthoDB" id="14880at2157"/>
<protein>
    <submittedName>
        <fullName evidence="3">Universal stress protein UspA</fullName>
    </submittedName>
</protein>
<evidence type="ECO:0000259" key="2">
    <source>
        <dbReference type="Pfam" id="PF00582"/>
    </source>
</evidence>
<dbReference type="InterPro" id="IPR006015">
    <property type="entry name" value="Universal_stress_UspA"/>
</dbReference>
<proteinExistence type="inferred from homology"/>
<evidence type="ECO:0000313" key="5">
    <source>
        <dbReference type="Proteomes" id="UP000185608"/>
    </source>
</evidence>
<dbReference type="PANTHER" id="PTHR46268">
    <property type="entry name" value="STRESS RESPONSE PROTEIN NHAX"/>
    <property type="match status" value="1"/>
</dbReference>
<dbReference type="Proteomes" id="UP000186165">
    <property type="component" value="Chromosome"/>
</dbReference>
<sequence length="134" mass="14376">MTTDRVLVPIDGSDVSYRALSYAVDLAAAFDATLDVVHITTDRTQAAEAVLDRARRILEAADVEASLSLSTDLDLDFRPADRLGEDVLDLVAERGADHVVMGHAEPPGPVERALLGSAAETVLRSERVRLTVVP</sequence>
<dbReference type="RefSeq" id="WP_070364035.1">
    <property type="nucleotide sequence ID" value="NZ_CP016070.1"/>
</dbReference>
<dbReference type="EMBL" id="CP016804">
    <property type="protein sequence ID" value="APE94516.1"/>
    <property type="molecule type" value="Genomic_DNA"/>
</dbReference>
<evidence type="ECO:0000313" key="6">
    <source>
        <dbReference type="Proteomes" id="UP000186165"/>
    </source>
</evidence>
<organism evidence="3 5">
    <name type="scientific">Halodesulfurarchaeum formicicum</name>
    <dbReference type="NCBI Taxonomy" id="1873524"/>
    <lineage>
        <taxon>Archaea</taxon>
        <taxon>Methanobacteriati</taxon>
        <taxon>Methanobacteriota</taxon>
        <taxon>Stenosarchaea group</taxon>
        <taxon>Halobacteria</taxon>
        <taxon>Halobacteriales</taxon>
        <taxon>Halobacteriaceae</taxon>
        <taxon>Halodesulfurarchaeum</taxon>
    </lineage>
</organism>
<dbReference type="EMBL" id="CP016070">
    <property type="protein sequence ID" value="AOW79250.1"/>
    <property type="molecule type" value="Genomic_DNA"/>
</dbReference>
<dbReference type="STRING" id="1873524.HSR6_0040"/>
<evidence type="ECO:0000313" key="4">
    <source>
        <dbReference type="EMBL" id="APE94516.1"/>
    </source>
</evidence>
<comment type="similarity">
    <text evidence="1">Belongs to the universal stress protein A family.</text>
</comment>
<dbReference type="PRINTS" id="PR01438">
    <property type="entry name" value="UNVRSLSTRESS"/>
</dbReference>
<reference evidence="6" key="2">
    <citation type="submission" date="2016-08" db="EMBL/GenBank/DDBJ databases">
        <title>Discovery of first anaerobic lithoheterotrophic haloarchae widely represented in hypersaline habitats.</title>
        <authorList>
            <person name="Sorokin D.Y."/>
            <person name="Kublanov I.V."/>
            <person name="Roman P."/>
            <person name="Sinninghe Damste J.S."/>
            <person name="Golyshin P.N."/>
            <person name="Rojo D."/>
            <person name="Ciordia S."/>
            <person name="Mena Md.C."/>
            <person name="Ferrer M."/>
            <person name="Smedile F."/>
            <person name="Messina E."/>
            <person name="La Cono V."/>
            <person name="Yakimov M.M."/>
        </authorList>
    </citation>
    <scope>NUCLEOTIDE SEQUENCE [LARGE SCALE GENOMIC DNA]</scope>
    <source>
        <strain evidence="6">HSR6</strain>
    </source>
</reference>
<dbReference type="CDD" id="cd00293">
    <property type="entry name" value="USP-like"/>
    <property type="match status" value="1"/>
</dbReference>
<dbReference type="AlphaFoldDB" id="A0A1D8S1M0"/>
<dbReference type="Gene3D" id="3.40.50.620">
    <property type="entry name" value="HUPs"/>
    <property type="match status" value="1"/>
</dbReference>
<dbReference type="PANTHER" id="PTHR46268:SF6">
    <property type="entry name" value="UNIVERSAL STRESS PROTEIN UP12"/>
    <property type="match status" value="1"/>
</dbReference>
<feature type="domain" description="UspA" evidence="2">
    <location>
        <begin position="4"/>
        <end position="134"/>
    </location>
</feature>
<dbReference type="Pfam" id="PF00582">
    <property type="entry name" value="Usp"/>
    <property type="match status" value="1"/>
</dbReference>
<dbReference type="InterPro" id="IPR014729">
    <property type="entry name" value="Rossmann-like_a/b/a_fold"/>
</dbReference>
<name>A0A1D8S1M0_9EURY</name>
<dbReference type="InterPro" id="IPR006016">
    <property type="entry name" value="UspA"/>
</dbReference>
<dbReference type="Proteomes" id="UP000185608">
    <property type="component" value="Chromosome"/>
</dbReference>
<dbReference type="GeneID" id="30416568"/>
<accession>A0A1D8S1M0</accession>
<dbReference type="PATRIC" id="fig|1855411.3.peg.39"/>
<keyword evidence="6" id="KW-1185">Reference proteome</keyword>
<dbReference type="SUPFAM" id="SSF52402">
    <property type="entry name" value="Adenine nucleotide alpha hydrolases-like"/>
    <property type="match status" value="1"/>
</dbReference>
<dbReference type="KEGG" id="hhsr:HSR6_0040"/>
<evidence type="ECO:0000313" key="3">
    <source>
        <dbReference type="EMBL" id="AOW79250.1"/>
    </source>
</evidence>
<gene>
    <name evidence="3" type="primary">uspA3</name>
    <name evidence="4" type="ORF">HSR6_0040</name>
    <name evidence="3" type="ORF">HTSR_0040</name>
</gene>
<dbReference type="KEGG" id="halh:HTSR_0040"/>